<evidence type="ECO:0000313" key="3">
    <source>
        <dbReference type="EMBL" id="RHY27599.1"/>
    </source>
</evidence>
<sequence length="182" mass="19397">MLGLVEFSVTSTIDLLLYVALAIVITLIVVVIYFAHQYLYYKNHGSPGACAWVDIGLTLLAVAHADYEELRDLDGNIVQQANTICSNGPGIRMDEAPTRPKLQLLRAASSPTNEDVPTGRAGAMLQRSESNPGPHSSPHLVALTSDEPSPCHPHSSRTSSNRTKDSEGALAPGKASSAHTIV</sequence>
<name>A0A3R6VUP2_9STRA</name>
<keyword evidence="2" id="KW-1133">Transmembrane helix</keyword>
<dbReference type="EMBL" id="QUSY01000738">
    <property type="protein sequence ID" value="RHY27599.1"/>
    <property type="molecule type" value="Genomic_DNA"/>
</dbReference>
<gene>
    <name evidence="3" type="ORF">DYB32_007651</name>
</gene>
<keyword evidence="2" id="KW-0812">Transmembrane</keyword>
<feature type="region of interest" description="Disordered" evidence="1">
    <location>
        <begin position="124"/>
        <end position="182"/>
    </location>
</feature>
<dbReference type="VEuPathDB" id="FungiDB:H310_03414"/>
<proteinExistence type="predicted"/>
<protein>
    <submittedName>
        <fullName evidence="3">Uncharacterized protein</fullName>
    </submittedName>
</protein>
<keyword evidence="4" id="KW-1185">Reference proteome</keyword>
<evidence type="ECO:0000256" key="2">
    <source>
        <dbReference type="SAM" id="Phobius"/>
    </source>
</evidence>
<evidence type="ECO:0000313" key="4">
    <source>
        <dbReference type="Proteomes" id="UP000285060"/>
    </source>
</evidence>
<dbReference type="AlphaFoldDB" id="A0A3R6VUP2"/>
<comment type="caution">
    <text evidence="3">The sequence shown here is derived from an EMBL/GenBank/DDBJ whole genome shotgun (WGS) entry which is preliminary data.</text>
</comment>
<dbReference type="Proteomes" id="UP000285060">
    <property type="component" value="Unassembled WGS sequence"/>
</dbReference>
<reference evidence="3 4" key="1">
    <citation type="submission" date="2018-08" db="EMBL/GenBank/DDBJ databases">
        <title>Aphanomyces genome sequencing and annotation.</title>
        <authorList>
            <person name="Minardi D."/>
            <person name="Oidtmann B."/>
            <person name="Van Der Giezen M."/>
            <person name="Studholme D.J."/>
        </authorList>
    </citation>
    <scope>NUCLEOTIDE SEQUENCE [LARGE SCALE GENOMIC DNA]</scope>
    <source>
        <strain evidence="3 4">NJM0002</strain>
    </source>
</reference>
<evidence type="ECO:0000256" key="1">
    <source>
        <dbReference type="SAM" id="MobiDB-lite"/>
    </source>
</evidence>
<feature type="transmembrane region" description="Helical" evidence="2">
    <location>
        <begin position="15"/>
        <end position="35"/>
    </location>
</feature>
<keyword evidence="2" id="KW-0472">Membrane</keyword>
<accession>A0A3R6VUP2</accession>
<organism evidence="3 4">
    <name type="scientific">Aphanomyces invadans</name>
    <dbReference type="NCBI Taxonomy" id="157072"/>
    <lineage>
        <taxon>Eukaryota</taxon>
        <taxon>Sar</taxon>
        <taxon>Stramenopiles</taxon>
        <taxon>Oomycota</taxon>
        <taxon>Saprolegniomycetes</taxon>
        <taxon>Saprolegniales</taxon>
        <taxon>Verrucalvaceae</taxon>
        <taxon>Aphanomyces</taxon>
    </lineage>
</organism>